<organism evidence="4">
    <name type="scientific">Ignisphaera aggregans</name>
    <dbReference type="NCBI Taxonomy" id="334771"/>
    <lineage>
        <taxon>Archaea</taxon>
        <taxon>Thermoproteota</taxon>
        <taxon>Thermoprotei</taxon>
        <taxon>Desulfurococcales</taxon>
        <taxon>Desulfurococcaceae</taxon>
        <taxon>Ignisphaera</taxon>
    </lineage>
</organism>
<dbReference type="AlphaFoldDB" id="A0A7C4JK41"/>
<evidence type="ECO:0000313" key="3">
    <source>
        <dbReference type="EMBL" id="HGQ36670.1"/>
    </source>
</evidence>
<evidence type="ECO:0000313" key="4">
    <source>
        <dbReference type="EMBL" id="HGQ64221.1"/>
    </source>
</evidence>
<keyword evidence="1" id="KW-0812">Transmembrane</keyword>
<reference evidence="4" key="1">
    <citation type="journal article" date="2020" name="mSystems">
        <title>Genome- and Community-Level Interaction Insights into Carbon Utilization and Element Cycling Functions of Hydrothermarchaeota in Hydrothermal Sediment.</title>
        <authorList>
            <person name="Zhou Z."/>
            <person name="Liu Y."/>
            <person name="Xu W."/>
            <person name="Pan J."/>
            <person name="Luo Z.H."/>
            <person name="Li M."/>
        </authorList>
    </citation>
    <scope>NUCLEOTIDE SEQUENCE [LARGE SCALE GENOMIC DNA]</scope>
    <source>
        <strain evidence="4">SpSt-637</strain>
        <strain evidence="3">SpSt-667</strain>
    </source>
</reference>
<dbReference type="PANTHER" id="PTHR30290">
    <property type="entry name" value="PERIPLASMIC BINDING COMPONENT OF ABC TRANSPORTER"/>
    <property type="match status" value="1"/>
</dbReference>
<dbReference type="Gene3D" id="3.40.190.10">
    <property type="entry name" value="Periplasmic binding protein-like II"/>
    <property type="match status" value="1"/>
</dbReference>
<feature type="transmembrane region" description="Helical" evidence="1">
    <location>
        <begin position="803"/>
        <end position="825"/>
    </location>
</feature>
<protein>
    <recommendedName>
        <fullName evidence="2">Solute-binding protein family 5 domain-containing protein</fullName>
    </recommendedName>
</protein>
<evidence type="ECO:0000256" key="1">
    <source>
        <dbReference type="SAM" id="Phobius"/>
    </source>
</evidence>
<dbReference type="GO" id="GO:1904680">
    <property type="term" value="F:peptide transmembrane transporter activity"/>
    <property type="evidence" value="ECO:0007669"/>
    <property type="project" value="TreeGrafter"/>
</dbReference>
<dbReference type="Pfam" id="PF00496">
    <property type="entry name" value="SBP_bac_5"/>
    <property type="match status" value="1"/>
</dbReference>
<comment type="caution">
    <text evidence="4">The sequence shown here is derived from an EMBL/GenBank/DDBJ whole genome shotgun (WGS) entry which is preliminary data.</text>
</comment>
<dbReference type="Gene3D" id="3.90.76.10">
    <property type="entry name" value="Dipeptide-binding Protein, Domain 1"/>
    <property type="match status" value="1"/>
</dbReference>
<dbReference type="Gene3D" id="3.10.105.10">
    <property type="entry name" value="Dipeptide-binding Protein, Domain 3"/>
    <property type="match status" value="1"/>
</dbReference>
<keyword evidence="1" id="KW-1133">Transmembrane helix</keyword>
<feature type="domain" description="Solute-binding protein family 5" evidence="2">
    <location>
        <begin position="105"/>
        <end position="514"/>
    </location>
</feature>
<evidence type="ECO:0000259" key="2">
    <source>
        <dbReference type="Pfam" id="PF00496"/>
    </source>
</evidence>
<gene>
    <name evidence="4" type="ORF">ENU08_03155</name>
    <name evidence="3" type="ORF">ENU41_08380</name>
</gene>
<dbReference type="GO" id="GO:0015833">
    <property type="term" value="P:peptide transport"/>
    <property type="evidence" value="ECO:0007669"/>
    <property type="project" value="TreeGrafter"/>
</dbReference>
<dbReference type="SUPFAM" id="SSF53850">
    <property type="entry name" value="Periplasmic binding protein-like II"/>
    <property type="match status" value="1"/>
</dbReference>
<dbReference type="EMBL" id="DTBD01000023">
    <property type="protein sequence ID" value="HGQ64221.1"/>
    <property type="molecule type" value="Genomic_DNA"/>
</dbReference>
<dbReference type="InterPro" id="IPR039424">
    <property type="entry name" value="SBP_5"/>
</dbReference>
<keyword evidence="1" id="KW-0472">Membrane</keyword>
<dbReference type="EMBL" id="DTCK01000044">
    <property type="protein sequence ID" value="HGQ36670.1"/>
    <property type="molecule type" value="Genomic_DNA"/>
</dbReference>
<proteinExistence type="predicted"/>
<name>A0A7C4JK41_9CREN</name>
<sequence>MYPTIQGVGVQIGRNTPQKTVTKRRSSASVLIIILIAASLYSINPVHNQVEIPDEVTFHYSRPSPVVGHCNPLVSGTGGALIPLVYEPLAKAFLTAWLEAKMYYIPIVAKEWRFVSSTEFEIKIRSEVQFRDGSRVTADDVLFSIGVYTDPTVPGPLAWMKDLIADIVKIDDKTIKVVLKPEQANTPLVYNILNTPIVKKARWEQILTDIGGKGNLTKYSNCDPSAYGGIDGTGPYTLIQFERERVIMRRNPDYWGEKLGLLFAPEYFVFHGDQTSEMLFRMFEAHERDFNSMSAGQDPEWLLSKSDYLSVWNPFASSPMEWWMTDGGKAIVLQMGRHPVFREQWFRKALLYAFNFTEAIYRGLNGQALPFTLAPVHPALFPEYMSIVNEVMNRTFECTVKIAGISRPCYDPKRAIQILREHCEGSPEAGWTCTLSSGEKVKLGPWGILFIGFAEWTRVVQVFMENLKSIGIDVYPESVDATTYLTRIQTGDYDMAYNWVEAMADPITGLQWSFRYAFAQKGLGVYWFSQSPFGFRVWWNGSFSPLPALTDEVVGLVDKLWQLEPHSEEFKATIKQIVEMVVPQIPYIPLQYDAIAQIKNYVDRWTNWAFADDYYLYNPIDGGPSVNYDAMMHVYPVKVSLVDFALSTTEISENSNILAKVTLRNDGAYEQRYKIVIALGPRKANWELWHDLDILGVTQNMSGTLAWKIVKVPPGTHTFEININVNLKPGEYTLIVDPWRGSKLDAGKPLERRIKVLARETPSPTPTETEVTVITITTISVVEKTSIALSTMLISTTVRETDWTMTVLLTLILFVVGFAVGYFIIKRR</sequence>
<accession>A0A7C4JK41</accession>
<dbReference type="InterPro" id="IPR000914">
    <property type="entry name" value="SBP_5_dom"/>
</dbReference>